<dbReference type="EMBL" id="CP062983">
    <property type="protein sequence ID" value="QPC83913.1"/>
    <property type="molecule type" value="Genomic_DNA"/>
</dbReference>
<dbReference type="KEGG" id="pmet:G4Y79_05915"/>
<reference evidence="2 3" key="1">
    <citation type="submission" date="2020-02" db="EMBL/GenBank/DDBJ databases">
        <authorList>
            <person name="Zheng R.K."/>
            <person name="Sun C.M."/>
        </authorList>
    </citation>
    <scope>NUCLEOTIDE SEQUENCE [LARGE SCALE GENOMIC DNA]</scope>
    <source>
        <strain evidence="3">rifampicinis</strain>
    </source>
</reference>
<dbReference type="RefSeq" id="WP_195171977.1">
    <property type="nucleotide sequence ID" value="NZ_CP062983.1"/>
</dbReference>
<evidence type="ECO:0000256" key="1">
    <source>
        <dbReference type="SAM" id="SignalP"/>
    </source>
</evidence>
<gene>
    <name evidence="2" type="ORF">G4Y79_05915</name>
</gene>
<organism evidence="2 3">
    <name type="scientific">Phototrophicus methaneseepsis</name>
    <dbReference type="NCBI Taxonomy" id="2710758"/>
    <lineage>
        <taxon>Bacteria</taxon>
        <taxon>Bacillati</taxon>
        <taxon>Chloroflexota</taxon>
        <taxon>Candidatus Thermofontia</taxon>
        <taxon>Phototrophicales</taxon>
        <taxon>Phototrophicaceae</taxon>
        <taxon>Phototrophicus</taxon>
    </lineage>
</organism>
<dbReference type="AlphaFoldDB" id="A0A7S8EBH4"/>
<dbReference type="PANTHER" id="PTHR19879:SF9">
    <property type="entry name" value="TRANSCRIPTION INITIATION FACTOR TFIID SUBUNIT 5"/>
    <property type="match status" value="1"/>
</dbReference>
<protein>
    <submittedName>
        <fullName evidence="2">WD40 repeat domain-containing protein</fullName>
    </submittedName>
</protein>
<dbReference type="Proteomes" id="UP000594468">
    <property type="component" value="Chromosome"/>
</dbReference>
<proteinExistence type="predicted"/>
<sequence length="384" mass="41555">MRVSLIIILLLWAVGHVTAQTTEPIPTATLLRPTLTPSPSAPGVFVPTPTPLPTAIEVGQTLPLPDLQPITRENARNIRQLFTLQCRRIGVQGAPPEIQDITFSPVGNRLAIILPELICIYDLDAPEIAAVVIEDTWGDPSAAFFSVDGRSLYNLQARDDVFKWNATTGEEEATELEGVYLWGVWQNIALSPEGTQLASGTRFWLQLWDMTSETLLAEANVGRVTAVAWHPDGTRLATIEAGRLGLYTVYEGSLLFRDALLPIMASDRHAGLAFGGADGNLLAYSNGNHVAVMDITSQDVVARVDINKTPFRQQVLVFSPADPYLLVGTGISTLWDVESDQGLIEDALEPCDGAMLMDHAAFNAQGTLLVLTDGDSIFVCGVPQ</sequence>
<dbReference type="PANTHER" id="PTHR19879">
    <property type="entry name" value="TRANSCRIPTION INITIATION FACTOR TFIID"/>
    <property type="match status" value="1"/>
</dbReference>
<accession>A0A7S8EBH4</accession>
<keyword evidence="3" id="KW-1185">Reference proteome</keyword>
<feature type="chain" id="PRO_5032858865" evidence="1">
    <location>
        <begin position="20"/>
        <end position="384"/>
    </location>
</feature>
<name>A0A7S8EBH4_9CHLR</name>
<feature type="signal peptide" evidence="1">
    <location>
        <begin position="1"/>
        <end position="19"/>
    </location>
</feature>
<dbReference type="SUPFAM" id="SSF69322">
    <property type="entry name" value="Tricorn protease domain 2"/>
    <property type="match status" value="1"/>
</dbReference>
<dbReference type="InterPro" id="IPR015943">
    <property type="entry name" value="WD40/YVTN_repeat-like_dom_sf"/>
</dbReference>
<evidence type="ECO:0000313" key="3">
    <source>
        <dbReference type="Proteomes" id="UP000594468"/>
    </source>
</evidence>
<dbReference type="Gene3D" id="2.130.10.10">
    <property type="entry name" value="YVTN repeat-like/Quinoprotein amine dehydrogenase"/>
    <property type="match status" value="2"/>
</dbReference>
<evidence type="ECO:0000313" key="2">
    <source>
        <dbReference type="EMBL" id="QPC83913.1"/>
    </source>
</evidence>
<keyword evidence="1" id="KW-0732">Signal</keyword>